<evidence type="ECO:0000313" key="1">
    <source>
        <dbReference type="EMBL" id="AKH41389.1"/>
    </source>
</evidence>
<dbReference type="Gene3D" id="3.30.70.1060">
    <property type="entry name" value="Dimeric alpha+beta barrel"/>
    <property type="match status" value="1"/>
</dbReference>
<dbReference type="SUPFAM" id="SSF54909">
    <property type="entry name" value="Dimeric alpha+beta barrel"/>
    <property type="match status" value="1"/>
</dbReference>
<dbReference type="AlphaFoldDB" id="A0A0F7KPA7"/>
<dbReference type="STRING" id="1267766.WYH_00326"/>
<sequence length="103" mass="11608">MKRTFFALVERTDLWDHSKDAHEQPGFADHAAYMGKLETEGFIAMAGLLMRSEHIAFVFLANSEDEVRERMSQDPWQQSGQARLIRLEEAQFRIGAPAGASPG</sequence>
<gene>
    <name evidence="1" type="ORF">WYH_00326</name>
</gene>
<protein>
    <submittedName>
        <fullName evidence="1">Uncharacterized protein</fullName>
    </submittedName>
</protein>
<accession>A0A0F7KPA7</accession>
<dbReference type="EMBL" id="CP011452">
    <property type="protein sequence ID" value="AKH41389.1"/>
    <property type="molecule type" value="Genomic_DNA"/>
</dbReference>
<dbReference type="RefSeq" id="WP_156320038.1">
    <property type="nucleotide sequence ID" value="NZ_CP011452.2"/>
</dbReference>
<dbReference type="PATRIC" id="fig|1267766.3.peg.334"/>
<keyword evidence="2" id="KW-1185">Reference proteome</keyword>
<dbReference type="OrthoDB" id="7375809at2"/>
<dbReference type="Proteomes" id="UP000034392">
    <property type="component" value="Chromosome"/>
</dbReference>
<dbReference type="InterPro" id="IPR011008">
    <property type="entry name" value="Dimeric_a/b-barrel"/>
</dbReference>
<evidence type="ECO:0000313" key="2">
    <source>
        <dbReference type="Proteomes" id="UP000034392"/>
    </source>
</evidence>
<name>A0A0F7KPA7_9SPHN</name>
<dbReference type="KEGG" id="aay:WYH_00326"/>
<proteinExistence type="predicted"/>
<organism evidence="1 2">
    <name type="scientific">Croceibacterium atlanticum</name>
    <dbReference type="NCBI Taxonomy" id="1267766"/>
    <lineage>
        <taxon>Bacteria</taxon>
        <taxon>Pseudomonadati</taxon>
        <taxon>Pseudomonadota</taxon>
        <taxon>Alphaproteobacteria</taxon>
        <taxon>Sphingomonadales</taxon>
        <taxon>Erythrobacteraceae</taxon>
        <taxon>Croceibacterium</taxon>
    </lineage>
</organism>
<reference evidence="1" key="1">
    <citation type="submission" date="2015-05" db="EMBL/GenBank/DDBJ databases">
        <title>The complete genome of Altererythrobacter atlanticus strain 26DY36.</title>
        <authorList>
            <person name="Wu Y.-H."/>
            <person name="Cheng H."/>
            <person name="Wu X.-W."/>
        </authorList>
    </citation>
    <scope>NUCLEOTIDE SEQUENCE [LARGE SCALE GENOMIC DNA]</scope>
    <source>
        <strain evidence="1">26DY36</strain>
    </source>
</reference>